<evidence type="ECO:0000259" key="6">
    <source>
        <dbReference type="SMART" id="SM00849"/>
    </source>
</evidence>
<dbReference type="InterPro" id="IPR001279">
    <property type="entry name" value="Metallo-B-lactamas"/>
</dbReference>
<evidence type="ECO:0000256" key="2">
    <source>
        <dbReference type="ARBA" id="ARBA00007749"/>
    </source>
</evidence>
<dbReference type="AlphaFoldDB" id="A0A9P7DW76"/>
<evidence type="ECO:0000313" key="7">
    <source>
        <dbReference type="EMBL" id="KAG1804478.1"/>
    </source>
</evidence>
<gene>
    <name evidence="7" type="ORF">BJ212DRAFT_1486607</name>
</gene>
<feature type="domain" description="Metallo-beta-lactamase" evidence="6">
    <location>
        <begin position="48"/>
        <end position="281"/>
    </location>
</feature>
<accession>A0A9P7DW76</accession>
<evidence type="ECO:0000256" key="3">
    <source>
        <dbReference type="ARBA" id="ARBA00022723"/>
    </source>
</evidence>
<dbReference type="Gene3D" id="3.60.15.10">
    <property type="entry name" value="Ribonuclease Z/Hydroxyacylglutathione hydrolase-like"/>
    <property type="match status" value="1"/>
</dbReference>
<dbReference type="InterPro" id="IPR051013">
    <property type="entry name" value="MBL_superfamily_lactonases"/>
</dbReference>
<dbReference type="GO" id="GO:0046872">
    <property type="term" value="F:metal ion binding"/>
    <property type="evidence" value="ECO:0007669"/>
    <property type="project" value="UniProtKB-KW"/>
</dbReference>
<dbReference type="CDD" id="cd07730">
    <property type="entry name" value="metallo-hydrolase-like_MBL-fold"/>
    <property type="match status" value="1"/>
</dbReference>
<dbReference type="PANTHER" id="PTHR42978:SF2">
    <property type="entry name" value="102 KBASES UNSTABLE REGION: FROM 1 TO 119443"/>
    <property type="match status" value="1"/>
</dbReference>
<reference evidence="7" key="1">
    <citation type="journal article" date="2020" name="New Phytol.">
        <title>Comparative genomics reveals dynamic genome evolution in host specialist ectomycorrhizal fungi.</title>
        <authorList>
            <person name="Lofgren L.A."/>
            <person name="Nguyen N.H."/>
            <person name="Vilgalys R."/>
            <person name="Ruytinx J."/>
            <person name="Liao H.L."/>
            <person name="Branco S."/>
            <person name="Kuo A."/>
            <person name="LaButti K."/>
            <person name="Lipzen A."/>
            <person name="Andreopoulos W."/>
            <person name="Pangilinan J."/>
            <person name="Riley R."/>
            <person name="Hundley H."/>
            <person name="Na H."/>
            <person name="Barry K."/>
            <person name="Grigoriev I.V."/>
            <person name="Stajich J.E."/>
            <person name="Kennedy P.G."/>
        </authorList>
    </citation>
    <scope>NUCLEOTIDE SEQUENCE</scope>
    <source>
        <strain evidence="7">MN1</strain>
    </source>
</reference>
<keyword evidence="4" id="KW-0378">Hydrolase</keyword>
<evidence type="ECO:0000313" key="8">
    <source>
        <dbReference type="Proteomes" id="UP000807769"/>
    </source>
</evidence>
<dbReference type="Pfam" id="PF00753">
    <property type="entry name" value="Lactamase_B"/>
    <property type="match status" value="1"/>
</dbReference>
<dbReference type="PANTHER" id="PTHR42978">
    <property type="entry name" value="QUORUM-QUENCHING LACTONASE YTNP-RELATED-RELATED"/>
    <property type="match status" value="1"/>
</dbReference>
<dbReference type="OrthoDB" id="10250730at2759"/>
<sequence length="305" mass="32960">MASTGLMLPPPSVDQPFMHVSALEGGNIRIPCDLVVDGNSQGESISCPSLAFSLRHSKTKSWVVFDLGIRRDLEGCTPLSQERIKVMGFAPVVNQTVAESLVKGGISPDQVETVIVSHLHWDHIGDHEPFTRATFVVGEGCRELLASGYPIDRNSLFSSTALPHERTKFLPLSDFSLPIGPFPLALDFFGDGSMYVIDAPGHVGGHINILARTSSDGAWILLGGDSAHDYRLITGEKEVAHSIDSSGRVRCIHGDKEKAVENIARIRSLLGIPRVQVLIAHDSKWYEENKGSAAFLPGIIPPLAA</sequence>
<evidence type="ECO:0000256" key="5">
    <source>
        <dbReference type="ARBA" id="ARBA00022833"/>
    </source>
</evidence>
<dbReference type="EMBL" id="JABBWG010000057">
    <property type="protein sequence ID" value="KAG1804478.1"/>
    <property type="molecule type" value="Genomic_DNA"/>
</dbReference>
<dbReference type="GO" id="GO:0016787">
    <property type="term" value="F:hydrolase activity"/>
    <property type="evidence" value="ECO:0007669"/>
    <property type="project" value="UniProtKB-KW"/>
</dbReference>
<keyword evidence="8" id="KW-1185">Reference proteome</keyword>
<evidence type="ECO:0000256" key="4">
    <source>
        <dbReference type="ARBA" id="ARBA00022801"/>
    </source>
</evidence>
<comment type="cofactor">
    <cofactor evidence="1">
        <name>Zn(2+)</name>
        <dbReference type="ChEBI" id="CHEBI:29105"/>
    </cofactor>
</comment>
<organism evidence="7 8">
    <name type="scientific">Suillus subaureus</name>
    <dbReference type="NCBI Taxonomy" id="48587"/>
    <lineage>
        <taxon>Eukaryota</taxon>
        <taxon>Fungi</taxon>
        <taxon>Dikarya</taxon>
        <taxon>Basidiomycota</taxon>
        <taxon>Agaricomycotina</taxon>
        <taxon>Agaricomycetes</taxon>
        <taxon>Agaricomycetidae</taxon>
        <taxon>Boletales</taxon>
        <taxon>Suillineae</taxon>
        <taxon>Suillaceae</taxon>
        <taxon>Suillus</taxon>
    </lineage>
</organism>
<evidence type="ECO:0000256" key="1">
    <source>
        <dbReference type="ARBA" id="ARBA00001947"/>
    </source>
</evidence>
<dbReference type="SMART" id="SM00849">
    <property type="entry name" value="Lactamase_B"/>
    <property type="match status" value="1"/>
</dbReference>
<comment type="caution">
    <text evidence="7">The sequence shown here is derived from an EMBL/GenBank/DDBJ whole genome shotgun (WGS) entry which is preliminary data.</text>
</comment>
<protein>
    <submittedName>
        <fullName evidence="7">Beta-lactamase-like protein</fullName>
    </submittedName>
</protein>
<keyword evidence="3" id="KW-0479">Metal-binding</keyword>
<name>A0A9P7DW76_9AGAM</name>
<comment type="similarity">
    <text evidence="2">Belongs to the metallo-beta-lactamase superfamily.</text>
</comment>
<keyword evidence="5" id="KW-0862">Zinc</keyword>
<dbReference type="RefSeq" id="XP_041186958.1">
    <property type="nucleotide sequence ID" value="XM_041341138.1"/>
</dbReference>
<dbReference type="Proteomes" id="UP000807769">
    <property type="component" value="Unassembled WGS sequence"/>
</dbReference>
<dbReference type="InterPro" id="IPR036866">
    <property type="entry name" value="RibonucZ/Hydroxyglut_hydro"/>
</dbReference>
<proteinExistence type="inferred from homology"/>
<dbReference type="GeneID" id="64635154"/>
<dbReference type="SUPFAM" id="SSF56281">
    <property type="entry name" value="Metallo-hydrolase/oxidoreductase"/>
    <property type="match status" value="1"/>
</dbReference>